<dbReference type="Gene3D" id="1.20.120.530">
    <property type="entry name" value="GntR ligand-binding domain-like"/>
    <property type="match status" value="1"/>
</dbReference>
<evidence type="ECO:0000256" key="2">
    <source>
        <dbReference type="ARBA" id="ARBA00023125"/>
    </source>
</evidence>
<dbReference type="InterPro" id="IPR011711">
    <property type="entry name" value="GntR_C"/>
</dbReference>
<dbReference type="RefSeq" id="WP_160871190.1">
    <property type="nucleotide sequence ID" value="NZ_CP132303.1"/>
</dbReference>
<proteinExistence type="predicted"/>
<organism evidence="5 6">
    <name type="scientific">Shinella sumterensis</name>
    <dbReference type="NCBI Taxonomy" id="1967501"/>
    <lineage>
        <taxon>Bacteria</taxon>
        <taxon>Pseudomonadati</taxon>
        <taxon>Pseudomonadota</taxon>
        <taxon>Alphaproteobacteria</taxon>
        <taxon>Hyphomicrobiales</taxon>
        <taxon>Rhizobiaceae</taxon>
        <taxon>Shinella</taxon>
    </lineage>
</organism>
<dbReference type="InterPro" id="IPR036390">
    <property type="entry name" value="WH_DNA-bd_sf"/>
</dbReference>
<protein>
    <submittedName>
        <fullName evidence="5">GntR family transcriptional regulator</fullName>
    </submittedName>
</protein>
<dbReference type="InterPro" id="IPR036388">
    <property type="entry name" value="WH-like_DNA-bd_sf"/>
</dbReference>
<keyword evidence="5" id="KW-0614">Plasmid</keyword>
<dbReference type="PROSITE" id="PS50949">
    <property type="entry name" value="HTH_GNTR"/>
    <property type="match status" value="1"/>
</dbReference>
<dbReference type="InterPro" id="IPR008920">
    <property type="entry name" value="TF_FadR/GntR_C"/>
</dbReference>
<dbReference type="GO" id="GO:0043565">
    <property type="term" value="F:sequence-specific DNA binding"/>
    <property type="evidence" value="ECO:0007669"/>
    <property type="project" value="InterPro"/>
</dbReference>
<dbReference type="SUPFAM" id="SSF46785">
    <property type="entry name" value="Winged helix' DNA-binding domain"/>
    <property type="match status" value="1"/>
</dbReference>
<dbReference type="PANTHER" id="PTHR43537">
    <property type="entry name" value="TRANSCRIPTIONAL REGULATOR, GNTR FAMILY"/>
    <property type="match status" value="1"/>
</dbReference>
<keyword evidence="6" id="KW-1185">Reference proteome</keyword>
<keyword evidence="3" id="KW-0804">Transcription</keyword>
<dbReference type="GO" id="GO:0003700">
    <property type="term" value="F:DNA-binding transcription factor activity"/>
    <property type="evidence" value="ECO:0007669"/>
    <property type="project" value="InterPro"/>
</dbReference>
<dbReference type="PANTHER" id="PTHR43537:SF24">
    <property type="entry name" value="GLUCONATE OPERON TRANSCRIPTIONAL REPRESSOR"/>
    <property type="match status" value="1"/>
</dbReference>
<evidence type="ECO:0000256" key="3">
    <source>
        <dbReference type="ARBA" id="ARBA00023163"/>
    </source>
</evidence>
<dbReference type="Pfam" id="PF07729">
    <property type="entry name" value="FCD"/>
    <property type="match status" value="1"/>
</dbReference>
<dbReference type="PRINTS" id="PR00033">
    <property type="entry name" value="HTHASNC"/>
</dbReference>
<dbReference type="EMBL" id="CP132303">
    <property type="protein sequence ID" value="WLR99957.1"/>
    <property type="molecule type" value="Genomic_DNA"/>
</dbReference>
<reference evidence="5 6" key="1">
    <citation type="submission" date="2023-08" db="EMBL/GenBank/DDBJ databases">
        <title>Pathogen: clinical or host-associated sample.</title>
        <authorList>
            <person name="Hergert J."/>
            <person name="Casey R."/>
            <person name="Wagner J."/>
            <person name="Young E.L."/>
            <person name="Oakeson K.F."/>
        </authorList>
    </citation>
    <scope>NUCLEOTIDE SEQUENCE [LARGE SCALE GENOMIC DNA]</scope>
    <source>
        <strain evidence="5 6">1760953</strain>
        <plasmid evidence="5 6">unnamed1</plasmid>
    </source>
</reference>
<dbReference type="SMART" id="SM00895">
    <property type="entry name" value="FCD"/>
    <property type="match status" value="1"/>
</dbReference>
<evidence type="ECO:0000259" key="4">
    <source>
        <dbReference type="PROSITE" id="PS50949"/>
    </source>
</evidence>
<keyword evidence="1" id="KW-0805">Transcription regulation</keyword>
<geneLocation type="plasmid" evidence="5 6">
    <name>unnamed1</name>
</geneLocation>
<evidence type="ECO:0000313" key="5">
    <source>
        <dbReference type="EMBL" id="WLR99957.1"/>
    </source>
</evidence>
<name>A0AA50CSP7_9HYPH</name>
<dbReference type="SMART" id="SM00345">
    <property type="entry name" value="HTH_GNTR"/>
    <property type="match status" value="1"/>
</dbReference>
<gene>
    <name evidence="5" type="ORF">Q9313_17885</name>
</gene>
<keyword evidence="2" id="KW-0238">DNA-binding</keyword>
<accession>A0AA50CSP7</accession>
<dbReference type="SUPFAM" id="SSF48008">
    <property type="entry name" value="GntR ligand-binding domain-like"/>
    <property type="match status" value="1"/>
</dbReference>
<dbReference type="InterPro" id="IPR000524">
    <property type="entry name" value="Tscrpt_reg_HTH_GntR"/>
</dbReference>
<sequence length="237" mass="26803">MSISSRRANVAIAAEREGKAPVIRPISVVEGVYDSIYHRLMSLEIAPGARIPIDVLSRDLGVSQTPIREALSRLEREGLVRKEHLVGYSAAPQWTRKQFEDLYVFRLLVEPEAARLAVINMTPEALSQLETSAADMGHGETPVDRNTRYSRFARADAQFHDAILKIAGNEIIRSTLSNQHVHLHIFRLMFHTRVTQEALEEHENLLAAFRSGEPQAAYDAMRVHIERSRDRLLSAFE</sequence>
<dbReference type="AlphaFoldDB" id="A0AA50CSP7"/>
<evidence type="ECO:0000313" key="6">
    <source>
        <dbReference type="Proteomes" id="UP001234585"/>
    </source>
</evidence>
<evidence type="ECO:0000256" key="1">
    <source>
        <dbReference type="ARBA" id="ARBA00023015"/>
    </source>
</evidence>
<dbReference type="Proteomes" id="UP001234585">
    <property type="component" value="Plasmid unnamed1"/>
</dbReference>
<dbReference type="InterPro" id="IPR000485">
    <property type="entry name" value="AsnC-type_HTH_dom"/>
</dbReference>
<dbReference type="Pfam" id="PF00392">
    <property type="entry name" value="GntR"/>
    <property type="match status" value="1"/>
</dbReference>
<feature type="domain" description="HTH gntR-type" evidence="4">
    <location>
        <begin position="26"/>
        <end position="93"/>
    </location>
</feature>
<dbReference type="Gene3D" id="1.10.10.10">
    <property type="entry name" value="Winged helix-like DNA-binding domain superfamily/Winged helix DNA-binding domain"/>
    <property type="match status" value="1"/>
</dbReference>